<organism evidence="2 3">
    <name type="scientific">Prunus yedoensis var. nudiflora</name>
    <dbReference type="NCBI Taxonomy" id="2094558"/>
    <lineage>
        <taxon>Eukaryota</taxon>
        <taxon>Viridiplantae</taxon>
        <taxon>Streptophyta</taxon>
        <taxon>Embryophyta</taxon>
        <taxon>Tracheophyta</taxon>
        <taxon>Spermatophyta</taxon>
        <taxon>Magnoliopsida</taxon>
        <taxon>eudicotyledons</taxon>
        <taxon>Gunneridae</taxon>
        <taxon>Pentapetalae</taxon>
        <taxon>rosids</taxon>
        <taxon>fabids</taxon>
        <taxon>Rosales</taxon>
        <taxon>Rosaceae</taxon>
        <taxon>Amygdaloideae</taxon>
        <taxon>Amygdaleae</taxon>
        <taxon>Prunus</taxon>
    </lineage>
</organism>
<keyword evidence="1" id="KW-0812">Transmembrane</keyword>
<evidence type="ECO:0000313" key="2">
    <source>
        <dbReference type="EMBL" id="PQQ09242.1"/>
    </source>
</evidence>
<name>A0A314YMQ7_PRUYE</name>
<dbReference type="Pfam" id="PF03140">
    <property type="entry name" value="DUF247"/>
    <property type="match status" value="1"/>
</dbReference>
<accession>A0A314YMQ7</accession>
<reference evidence="2 3" key="1">
    <citation type="submission" date="2018-02" db="EMBL/GenBank/DDBJ databases">
        <title>Draft genome of wild Prunus yedoensis var. nudiflora.</title>
        <authorList>
            <person name="Baek S."/>
            <person name="Kim J.-H."/>
            <person name="Choi K."/>
            <person name="Kim G.-B."/>
            <person name="Cho A."/>
            <person name="Jang H."/>
            <person name="Shin C.-H."/>
            <person name="Yu H.-J."/>
            <person name="Mun J.-H."/>
        </authorList>
    </citation>
    <scope>NUCLEOTIDE SEQUENCE [LARGE SCALE GENOMIC DNA]</scope>
    <source>
        <strain evidence="3">cv. Jeju island</strain>
        <tissue evidence="2">Leaf</tissue>
    </source>
</reference>
<dbReference type="STRING" id="2094558.A0A314YMQ7"/>
<comment type="caution">
    <text evidence="2">The sequence shown here is derived from an EMBL/GenBank/DDBJ whole genome shotgun (WGS) entry which is preliminary data.</text>
</comment>
<dbReference type="OrthoDB" id="1184974at2759"/>
<evidence type="ECO:0000256" key="1">
    <source>
        <dbReference type="SAM" id="Phobius"/>
    </source>
</evidence>
<keyword evidence="1" id="KW-1133">Transmembrane helix</keyword>
<sequence>MDCMFQYVCHDLLLLENQIPWFVLSCLYSVTLESYPGDPSQFSKVLLTAFGKLDSLSHNCNSYLEYLDREDHKVDEDGVLHILDLLRTSIVFLYKPFVPPSRNLENDKKCRWWFAKKKQQKLGPEIPPATALSEAGIRFERGSANNASIMNIDFKDGVLTIPALAVGELTEPLLRNLIAFEQCYHGRSHQITSYAVLMDKLIASKSDMEFLCQEKIIGNWLSVEDGSEFFNKLYVGTLVKKFDYYHLCVEVNKYFDVTWNKNVEKLKRDYFGNPWKVTSLIAASILLVLTLLQTIFTIHK</sequence>
<proteinExistence type="predicted"/>
<dbReference type="InterPro" id="IPR004158">
    <property type="entry name" value="DUF247_pln"/>
</dbReference>
<gene>
    <name evidence="2" type="ORF">Pyn_26240</name>
</gene>
<evidence type="ECO:0000313" key="3">
    <source>
        <dbReference type="Proteomes" id="UP000250321"/>
    </source>
</evidence>
<dbReference type="PANTHER" id="PTHR31170:SF17">
    <property type="match status" value="1"/>
</dbReference>
<keyword evidence="3" id="KW-1185">Reference proteome</keyword>
<protein>
    <submittedName>
        <fullName evidence="2">UPF0481 protein</fullName>
    </submittedName>
</protein>
<dbReference type="PANTHER" id="PTHR31170">
    <property type="entry name" value="BNAC04G53230D PROTEIN"/>
    <property type="match status" value="1"/>
</dbReference>
<dbReference type="AlphaFoldDB" id="A0A314YMQ7"/>
<dbReference type="EMBL" id="PJQY01000635">
    <property type="protein sequence ID" value="PQQ09242.1"/>
    <property type="molecule type" value="Genomic_DNA"/>
</dbReference>
<dbReference type="Proteomes" id="UP000250321">
    <property type="component" value="Unassembled WGS sequence"/>
</dbReference>
<feature type="transmembrane region" description="Helical" evidence="1">
    <location>
        <begin position="277"/>
        <end position="298"/>
    </location>
</feature>
<keyword evidence="1" id="KW-0472">Membrane</keyword>